<evidence type="ECO:0000313" key="4">
    <source>
        <dbReference type="EMBL" id="MFL0297619.1"/>
    </source>
</evidence>
<keyword evidence="5" id="KW-1185">Reference proteome</keyword>
<dbReference type="PANTHER" id="PTHR42796:SF7">
    <property type="entry name" value="2-DEHYDRO-3-DEOXY-D-ARABINONATE DEHYDRATASE"/>
    <property type="match status" value="1"/>
</dbReference>
<feature type="domain" description="Fumarylacetoacetase-like C-terminal" evidence="3">
    <location>
        <begin position="98"/>
        <end position="271"/>
    </location>
</feature>
<keyword evidence="2" id="KW-0479">Metal-binding</keyword>
<evidence type="ECO:0000313" key="5">
    <source>
        <dbReference type="Proteomes" id="UP001623553"/>
    </source>
</evidence>
<reference evidence="4 5" key="1">
    <citation type="submission" date="2024-07" db="EMBL/GenBank/DDBJ databases">
        <authorList>
            <person name="Pitt A."/>
            <person name="Hahn M.W."/>
        </authorList>
    </citation>
    <scope>NUCLEOTIDE SEQUENCE [LARGE SCALE GENOMIC DNA]</scope>
    <source>
        <strain evidence="4 5">2-BAHN-186B</strain>
    </source>
</reference>
<dbReference type="InterPro" id="IPR011234">
    <property type="entry name" value="Fumarylacetoacetase-like_C"/>
</dbReference>
<dbReference type="Gene3D" id="3.90.850.10">
    <property type="entry name" value="Fumarylacetoacetase-like, C-terminal domain"/>
    <property type="match status" value="1"/>
</dbReference>
<protein>
    <submittedName>
        <fullName evidence="4">Fumarylacetoacetate hydrolase family protein</fullName>
    </submittedName>
</protein>
<evidence type="ECO:0000256" key="1">
    <source>
        <dbReference type="ARBA" id="ARBA00010211"/>
    </source>
</evidence>
<keyword evidence="4" id="KW-0378">Hydrolase</keyword>
<dbReference type="Pfam" id="PF01557">
    <property type="entry name" value="FAA_hydrolase"/>
    <property type="match status" value="1"/>
</dbReference>
<name>A0ABW8TY13_9BACT</name>
<organism evidence="4 5">
    <name type="scientific">Aquirufa novilacunae</name>
    <dbReference type="NCBI Taxonomy" id="3139305"/>
    <lineage>
        <taxon>Bacteria</taxon>
        <taxon>Pseudomonadati</taxon>
        <taxon>Bacteroidota</taxon>
        <taxon>Cytophagia</taxon>
        <taxon>Cytophagales</taxon>
        <taxon>Flectobacillaceae</taxon>
        <taxon>Aquirufa</taxon>
    </lineage>
</organism>
<dbReference type="EMBL" id="JBEWZF010000001">
    <property type="protein sequence ID" value="MFL0297619.1"/>
    <property type="molecule type" value="Genomic_DNA"/>
</dbReference>
<dbReference type="Proteomes" id="UP001623553">
    <property type="component" value="Unassembled WGS sequence"/>
</dbReference>
<dbReference type="InterPro" id="IPR036663">
    <property type="entry name" value="Fumarylacetoacetase_C_sf"/>
</dbReference>
<dbReference type="SUPFAM" id="SSF56529">
    <property type="entry name" value="FAH"/>
    <property type="match status" value="1"/>
</dbReference>
<dbReference type="InterPro" id="IPR051121">
    <property type="entry name" value="FAH"/>
</dbReference>
<comment type="caution">
    <text evidence="4">The sequence shown here is derived from an EMBL/GenBank/DDBJ whole genome shotgun (WGS) entry which is preliminary data.</text>
</comment>
<dbReference type="PANTHER" id="PTHR42796">
    <property type="entry name" value="FUMARYLACETOACETATE HYDROLASE DOMAIN-CONTAINING PROTEIN 2A-RELATED"/>
    <property type="match status" value="1"/>
</dbReference>
<dbReference type="GO" id="GO:0016787">
    <property type="term" value="F:hydrolase activity"/>
    <property type="evidence" value="ECO:0007669"/>
    <property type="project" value="UniProtKB-KW"/>
</dbReference>
<proteinExistence type="inferred from homology"/>
<comment type="similarity">
    <text evidence="1">Belongs to the FAH family.</text>
</comment>
<evidence type="ECO:0000259" key="3">
    <source>
        <dbReference type="Pfam" id="PF01557"/>
    </source>
</evidence>
<evidence type="ECO:0000256" key="2">
    <source>
        <dbReference type="ARBA" id="ARBA00022723"/>
    </source>
</evidence>
<gene>
    <name evidence="4" type="ORF">AAE961_01905</name>
</gene>
<sequence length="272" mass="30156">MKIYLTASGIQLQNQQGLVCSVPGNWDDFINQKNLFEVCSMHLLNGLQAKIDNPLCPIDSQEIWAAGVTYLRSKVARMEESKESGGDTFYDKVYDAERPEIFYKGNRLRSVGTGGKVRIRKDSMWNVPEPELTLFVNKQGELAGYSIGNDMSSRDIEGENPLYLPQAKVYDAAAGLGPCLLVSEKPLAPSTVISMEIFRHDESVFHGDTEISQMKRSHAELVDYLTREMSFPAGVYLMTGTCIVPDPPFTLQSGDSIHITIEPIGTLIQTVA</sequence>
<accession>A0ABW8TY13</accession>